<evidence type="ECO:0000256" key="3">
    <source>
        <dbReference type="ARBA" id="ARBA00022833"/>
    </source>
</evidence>
<evidence type="ECO:0000256" key="2">
    <source>
        <dbReference type="ARBA" id="ARBA00022723"/>
    </source>
</evidence>
<evidence type="ECO:0000259" key="5">
    <source>
        <dbReference type="PROSITE" id="PS51144"/>
    </source>
</evidence>
<dbReference type="GO" id="GO:0008270">
    <property type="term" value="F:zinc ion binding"/>
    <property type="evidence" value="ECO:0007669"/>
    <property type="project" value="UniProtKB-UniRule"/>
</dbReference>
<protein>
    <recommendedName>
        <fullName evidence="4">Carbonic anhydrase</fullName>
        <ecNumber evidence="4">4.2.1.1</ecNumber>
    </recommendedName>
</protein>
<dbReference type="SMART" id="SM01057">
    <property type="entry name" value="Carb_anhydrase"/>
    <property type="match status" value="1"/>
</dbReference>
<dbReference type="InterPro" id="IPR036398">
    <property type="entry name" value="CA_dom_sf"/>
</dbReference>
<feature type="domain" description="Alpha-carbonic anhydrase" evidence="5">
    <location>
        <begin position="1"/>
        <end position="197"/>
    </location>
</feature>
<name>H9GFB7_ANOCA</name>
<dbReference type="eggNOG" id="KOG0382">
    <property type="taxonomic scope" value="Eukaryota"/>
</dbReference>
<dbReference type="Pfam" id="PF00194">
    <property type="entry name" value="Carb_anhydrase"/>
    <property type="match status" value="1"/>
</dbReference>
<dbReference type="InterPro" id="IPR023561">
    <property type="entry name" value="Carbonic_anhydrase_a-class"/>
</dbReference>
<dbReference type="PANTHER" id="PTHR18952">
    <property type="entry name" value="CARBONIC ANHYDRASE"/>
    <property type="match status" value="1"/>
</dbReference>
<dbReference type="EC" id="4.2.1.1" evidence="4"/>
<dbReference type="STRING" id="28377.ENSACAP00000009353"/>
<evidence type="ECO:0000313" key="7">
    <source>
        <dbReference type="Proteomes" id="UP000001646"/>
    </source>
</evidence>
<evidence type="ECO:0000313" key="6">
    <source>
        <dbReference type="Ensembl" id="ENSACAP00000009353.3"/>
    </source>
</evidence>
<comment type="function">
    <text evidence="4">Reversible hydration of carbon dioxide.</text>
</comment>
<dbReference type="InParanoid" id="H9GFB7"/>
<dbReference type="SUPFAM" id="SSF51069">
    <property type="entry name" value="Carbonic anhydrase"/>
    <property type="match status" value="1"/>
</dbReference>
<dbReference type="InterPro" id="IPR018338">
    <property type="entry name" value="Carbonic_anhydrase_a-class_CS"/>
</dbReference>
<sequence length="219" mass="23515">MTGAQVTPLCLSPGCCSCAGPAQEPVCAAQLHLHWGSQPGLGGSEHTVDGHRFAGELHVVHYDSRFGSFKEAAKEPGGLAVLAAFLQVGSEENAPYQHILEHLGAIQEEGQETLVGGFDVAQLLPPDLGRYFRYNGSLTTPPCFQTVNWTIFNQTLRLSPQQITVLEDTLRGDGDHPLHGNFRLPQDLYGRTVLASFPGGHSARRVPLPAGPAQGNFQV</sequence>
<dbReference type="PANTHER" id="PTHR18952:SF18">
    <property type="entry name" value="CARBONIC ANHYDRASE 9"/>
    <property type="match status" value="1"/>
</dbReference>
<reference evidence="6" key="1">
    <citation type="submission" date="2009-12" db="EMBL/GenBank/DDBJ databases">
        <title>The Genome Sequence of Anolis carolinensis (Green Anole Lizard).</title>
        <authorList>
            <consortium name="The Genome Sequencing Platform"/>
            <person name="Di Palma F."/>
            <person name="Alfoldi J."/>
            <person name="Heiman D."/>
            <person name="Young S."/>
            <person name="Grabherr M."/>
            <person name="Johnson J."/>
            <person name="Lander E.S."/>
            <person name="Lindblad-Toh K."/>
        </authorList>
    </citation>
    <scope>NUCLEOTIDE SEQUENCE [LARGE SCALE GENOMIC DNA]</scope>
    <source>
        <strain evidence="6">JBL SC #1</strain>
    </source>
</reference>
<comment type="cofactor">
    <cofactor evidence="4">
        <name>Zn(2+)</name>
        <dbReference type="ChEBI" id="CHEBI:29105"/>
    </cofactor>
</comment>
<dbReference type="Ensembl" id="ENSACAT00000009548.4">
    <property type="protein sequence ID" value="ENSACAP00000009353.3"/>
    <property type="gene ID" value="ENSACAG00000009514.4"/>
</dbReference>
<dbReference type="GO" id="GO:0005886">
    <property type="term" value="C:plasma membrane"/>
    <property type="evidence" value="ECO:0000318"/>
    <property type="project" value="GO_Central"/>
</dbReference>
<keyword evidence="3 4" id="KW-0862">Zinc</keyword>
<dbReference type="Proteomes" id="UP000001646">
    <property type="component" value="Unplaced"/>
</dbReference>
<dbReference type="AlphaFoldDB" id="H9GFB7"/>
<dbReference type="InterPro" id="IPR001148">
    <property type="entry name" value="CA_dom"/>
</dbReference>
<keyword evidence="2 4" id="KW-0479">Metal-binding</keyword>
<dbReference type="Bgee" id="ENSACAG00000009514">
    <property type="expression patterns" value="Expressed in kidney and 5 other cell types or tissues"/>
</dbReference>
<comment type="catalytic activity">
    <reaction evidence="4">
        <text>hydrogencarbonate + H(+) = CO2 + H2O</text>
        <dbReference type="Rhea" id="RHEA:10748"/>
        <dbReference type="ChEBI" id="CHEBI:15377"/>
        <dbReference type="ChEBI" id="CHEBI:15378"/>
        <dbReference type="ChEBI" id="CHEBI:16526"/>
        <dbReference type="ChEBI" id="CHEBI:17544"/>
        <dbReference type="EC" id="4.2.1.1"/>
    </reaction>
</comment>
<dbReference type="GO" id="GO:0004089">
    <property type="term" value="F:carbonate dehydratase activity"/>
    <property type="evidence" value="ECO:0000318"/>
    <property type="project" value="GO_Central"/>
</dbReference>
<evidence type="ECO:0000256" key="4">
    <source>
        <dbReference type="RuleBase" id="RU367011"/>
    </source>
</evidence>
<reference evidence="6" key="3">
    <citation type="submission" date="2025-09" db="UniProtKB">
        <authorList>
            <consortium name="Ensembl"/>
        </authorList>
    </citation>
    <scope>IDENTIFICATION</scope>
</reference>
<accession>H9GFB7</accession>
<organism evidence="6 7">
    <name type="scientific">Anolis carolinensis</name>
    <name type="common">Green anole</name>
    <name type="synonym">American chameleon</name>
    <dbReference type="NCBI Taxonomy" id="28377"/>
    <lineage>
        <taxon>Eukaryota</taxon>
        <taxon>Metazoa</taxon>
        <taxon>Chordata</taxon>
        <taxon>Craniata</taxon>
        <taxon>Vertebrata</taxon>
        <taxon>Euteleostomi</taxon>
        <taxon>Lepidosauria</taxon>
        <taxon>Squamata</taxon>
        <taxon>Bifurcata</taxon>
        <taxon>Unidentata</taxon>
        <taxon>Episquamata</taxon>
        <taxon>Toxicofera</taxon>
        <taxon>Iguania</taxon>
        <taxon>Dactyloidae</taxon>
        <taxon>Anolis</taxon>
    </lineage>
</organism>
<dbReference type="PROSITE" id="PS00162">
    <property type="entry name" value="ALPHA_CA_1"/>
    <property type="match status" value="1"/>
</dbReference>
<evidence type="ECO:0000256" key="1">
    <source>
        <dbReference type="ARBA" id="ARBA00010718"/>
    </source>
</evidence>
<dbReference type="HOGENOM" id="CLU_1626461_0_0_1"/>
<keyword evidence="4" id="KW-0456">Lyase</keyword>
<dbReference type="Gene3D" id="3.10.200.10">
    <property type="entry name" value="Alpha carbonic anhydrase"/>
    <property type="match status" value="1"/>
</dbReference>
<reference evidence="6" key="2">
    <citation type="submission" date="2025-08" db="UniProtKB">
        <authorList>
            <consortium name="Ensembl"/>
        </authorList>
    </citation>
    <scope>IDENTIFICATION</scope>
</reference>
<dbReference type="PROSITE" id="PS51144">
    <property type="entry name" value="ALPHA_CA_2"/>
    <property type="match status" value="1"/>
</dbReference>
<proteinExistence type="inferred from homology"/>
<dbReference type="GeneTree" id="ENSGT00940000161646"/>
<comment type="similarity">
    <text evidence="1 4">Belongs to the alpha-carbonic anhydrase family.</text>
</comment>
<keyword evidence="7" id="KW-1185">Reference proteome</keyword>